<gene>
    <name evidence="1" type="ORF">CAMGR0001_0382</name>
</gene>
<comment type="caution">
    <text evidence="1">The sequence shown here is derived from an EMBL/GenBank/DDBJ whole genome shotgun (WGS) entry which is preliminary data.</text>
</comment>
<name>C8PHD9_9BACT</name>
<sequence length="65" mass="7380">MHSSSRLKTQREDQNFITRRGSRLSCANGAVLLALCAGSLRRNLPNSAYVRKKKRAFKIIKFARS</sequence>
<evidence type="ECO:0000313" key="2">
    <source>
        <dbReference type="Proteomes" id="UP000005709"/>
    </source>
</evidence>
<dbReference type="AlphaFoldDB" id="C8PHD9"/>
<keyword evidence="2" id="KW-1185">Reference proteome</keyword>
<dbReference type="EMBL" id="ACYG01000024">
    <property type="protein sequence ID" value="EEV17553.1"/>
    <property type="molecule type" value="Genomic_DNA"/>
</dbReference>
<evidence type="ECO:0000313" key="1">
    <source>
        <dbReference type="EMBL" id="EEV17553.1"/>
    </source>
</evidence>
<protein>
    <submittedName>
        <fullName evidence="1">Uncharacterized protein</fullName>
    </submittedName>
</protein>
<dbReference type="Proteomes" id="UP000005709">
    <property type="component" value="Unassembled WGS sequence"/>
</dbReference>
<proteinExistence type="predicted"/>
<accession>C8PHD9</accession>
<reference evidence="1 2" key="1">
    <citation type="submission" date="2009-07" db="EMBL/GenBank/DDBJ databases">
        <authorList>
            <person name="Madupu R."/>
            <person name="Sebastian Y."/>
            <person name="Durkin A.S."/>
            <person name="Torralba M."/>
            <person name="Methe B."/>
            <person name="Sutton G.G."/>
            <person name="Strausberg R.L."/>
            <person name="Nelson K.E."/>
        </authorList>
    </citation>
    <scope>NUCLEOTIDE SEQUENCE [LARGE SCALE GENOMIC DNA]</scope>
    <source>
        <strain evidence="1 2">RM3268</strain>
    </source>
</reference>
<organism evidence="1 2">
    <name type="scientific">Campylobacter gracilis RM3268</name>
    <dbReference type="NCBI Taxonomy" id="553220"/>
    <lineage>
        <taxon>Bacteria</taxon>
        <taxon>Pseudomonadati</taxon>
        <taxon>Campylobacterota</taxon>
        <taxon>Epsilonproteobacteria</taxon>
        <taxon>Campylobacterales</taxon>
        <taxon>Campylobacteraceae</taxon>
        <taxon>Campylobacter</taxon>
    </lineage>
</organism>